<dbReference type="SMART" id="SM00471">
    <property type="entry name" value="HDc"/>
    <property type="match status" value="1"/>
</dbReference>
<dbReference type="EMBL" id="JAHVHU010000004">
    <property type="protein sequence ID" value="MBY5957183.1"/>
    <property type="molecule type" value="Genomic_DNA"/>
</dbReference>
<dbReference type="Proteomes" id="UP000753961">
    <property type="component" value="Unassembled WGS sequence"/>
</dbReference>
<proteinExistence type="predicted"/>
<dbReference type="Pfam" id="PF01966">
    <property type="entry name" value="HD"/>
    <property type="match status" value="1"/>
</dbReference>
<dbReference type="CDD" id="cd00077">
    <property type="entry name" value="HDc"/>
    <property type="match status" value="1"/>
</dbReference>
<reference evidence="2" key="1">
    <citation type="submission" date="2021-06" db="EMBL/GenBank/DDBJ databases">
        <title>44 bacteria genomes isolated from Dapeng, Shenzhen.</title>
        <authorList>
            <person name="Zheng W."/>
            <person name="Yu S."/>
            <person name="Huang Y."/>
        </authorList>
    </citation>
    <scope>NUCLEOTIDE SEQUENCE</scope>
    <source>
        <strain evidence="2">DP5N28-2</strain>
    </source>
</reference>
<organism evidence="2 3">
    <name type="scientific">Membranihabitans marinus</name>
    <dbReference type="NCBI Taxonomy" id="1227546"/>
    <lineage>
        <taxon>Bacteria</taxon>
        <taxon>Pseudomonadati</taxon>
        <taxon>Bacteroidota</taxon>
        <taxon>Saprospiria</taxon>
        <taxon>Saprospirales</taxon>
        <taxon>Saprospiraceae</taxon>
        <taxon>Membranihabitans</taxon>
    </lineage>
</organism>
<keyword evidence="3" id="KW-1185">Reference proteome</keyword>
<evidence type="ECO:0000313" key="2">
    <source>
        <dbReference type="EMBL" id="MBY5957183.1"/>
    </source>
</evidence>
<evidence type="ECO:0000259" key="1">
    <source>
        <dbReference type="SMART" id="SM00471"/>
    </source>
</evidence>
<protein>
    <submittedName>
        <fullName evidence="2">HD domain-containing protein</fullName>
    </submittedName>
</protein>
<accession>A0A953HSN2</accession>
<gene>
    <name evidence="2" type="ORF">KUV50_03485</name>
</gene>
<evidence type="ECO:0000313" key="3">
    <source>
        <dbReference type="Proteomes" id="UP000753961"/>
    </source>
</evidence>
<dbReference type="InterPro" id="IPR006674">
    <property type="entry name" value="HD_domain"/>
</dbReference>
<name>A0A953HSN2_9BACT</name>
<dbReference type="SUPFAM" id="SSF109604">
    <property type="entry name" value="HD-domain/PDEase-like"/>
    <property type="match status" value="1"/>
</dbReference>
<dbReference type="InterPro" id="IPR003607">
    <property type="entry name" value="HD/PDEase_dom"/>
</dbReference>
<dbReference type="Gene3D" id="1.10.3210.10">
    <property type="entry name" value="Hypothetical protein af1432"/>
    <property type="match status" value="1"/>
</dbReference>
<feature type="domain" description="HD/PDEase" evidence="1">
    <location>
        <begin position="28"/>
        <end position="142"/>
    </location>
</feature>
<comment type="caution">
    <text evidence="2">The sequence shown here is derived from an EMBL/GenBank/DDBJ whole genome shotgun (WGS) entry which is preliminary data.</text>
</comment>
<sequence>MSENNGDLFPELKQAVFQMMENNLMKGVYYHDVAHTRLVLHAVEWLSQYEKLTSADNRLIKIAALFHDIGFIEQYDDHEESSCRIAEKILVNQPYSKHEIQHILRLIRATKLPHEPLDLMEMIMCDADLCYLGGEDYFSISSQLRKELIYYNKLGSDPGAWDKFQLQFLESHSYFTDTAKQILEPIKKKHMSILRQRIGLEG</sequence>
<dbReference type="AlphaFoldDB" id="A0A953HSN2"/>
<dbReference type="RefSeq" id="WP_222578706.1">
    <property type="nucleotide sequence ID" value="NZ_JAHVHU010000004.1"/>
</dbReference>